<sequence length="167" mass="17445">MKSFTTLFAAVAALISLAAVNPAAAHDHTIMIDAPFARASASPMAKAGGAFMTITNNGDMDDVLIDARGDAAARIELHTHVMKDGAMTMMRVEDGIPVPAGETVMLQPGGYHVMFMGLKAPLVEGETVHITLVFDKAGEIAVDIPVLDVGAMGGGKGQQKHQMNMSN</sequence>
<reference evidence="2 3" key="1">
    <citation type="submission" date="2020-04" db="EMBL/GenBank/DDBJ databases">
        <title>Rhodospirillaceae bacterium KN72 isolated from deep sea.</title>
        <authorList>
            <person name="Zhang D.-C."/>
        </authorList>
    </citation>
    <scope>NUCLEOTIDE SEQUENCE [LARGE SCALE GENOMIC DNA]</scope>
    <source>
        <strain evidence="2 3">KN72</strain>
    </source>
</reference>
<dbReference type="SUPFAM" id="SSF110087">
    <property type="entry name" value="DR1885-like metal-binding protein"/>
    <property type="match status" value="1"/>
</dbReference>
<dbReference type="PANTHER" id="PTHR36302">
    <property type="entry name" value="BLR7088 PROTEIN"/>
    <property type="match status" value="1"/>
</dbReference>
<name>A0A7Y0DZ77_9PROT</name>
<evidence type="ECO:0000256" key="1">
    <source>
        <dbReference type="SAM" id="SignalP"/>
    </source>
</evidence>
<dbReference type="InterPro" id="IPR058248">
    <property type="entry name" value="Lxx211020-like"/>
</dbReference>
<protein>
    <submittedName>
        <fullName evidence="2">Copper chaperone PCu(A)C</fullName>
    </submittedName>
</protein>
<dbReference type="InterPro" id="IPR007410">
    <property type="entry name" value="LpqE-like"/>
</dbReference>
<dbReference type="Gene3D" id="2.60.40.1890">
    <property type="entry name" value="PCu(A)C copper chaperone"/>
    <property type="match status" value="1"/>
</dbReference>
<feature type="chain" id="PRO_5031048167" evidence="1">
    <location>
        <begin position="26"/>
        <end position="167"/>
    </location>
</feature>
<dbReference type="InterPro" id="IPR036182">
    <property type="entry name" value="PCuAC_sf"/>
</dbReference>
<accession>A0A7Y0DZ77</accession>
<dbReference type="AlphaFoldDB" id="A0A7Y0DZ77"/>
<comment type="caution">
    <text evidence="2">The sequence shown here is derived from an EMBL/GenBank/DDBJ whole genome shotgun (WGS) entry which is preliminary data.</text>
</comment>
<dbReference type="RefSeq" id="WP_169623816.1">
    <property type="nucleotide sequence ID" value="NZ_JABBNT010000001.1"/>
</dbReference>
<dbReference type="Pfam" id="PF04314">
    <property type="entry name" value="PCuAC"/>
    <property type="match status" value="1"/>
</dbReference>
<dbReference type="EMBL" id="JABBNT010000001">
    <property type="protein sequence ID" value="NMM43546.1"/>
    <property type="molecule type" value="Genomic_DNA"/>
</dbReference>
<organism evidence="2 3">
    <name type="scientific">Pacificispira spongiicola</name>
    <dbReference type="NCBI Taxonomy" id="2729598"/>
    <lineage>
        <taxon>Bacteria</taxon>
        <taxon>Pseudomonadati</taxon>
        <taxon>Pseudomonadota</taxon>
        <taxon>Alphaproteobacteria</taxon>
        <taxon>Rhodospirillales</taxon>
        <taxon>Rhodospirillaceae</taxon>
        <taxon>Pacificispira</taxon>
    </lineage>
</organism>
<feature type="signal peptide" evidence="1">
    <location>
        <begin position="1"/>
        <end position="25"/>
    </location>
</feature>
<proteinExistence type="predicted"/>
<dbReference type="Proteomes" id="UP000539372">
    <property type="component" value="Unassembled WGS sequence"/>
</dbReference>
<evidence type="ECO:0000313" key="2">
    <source>
        <dbReference type="EMBL" id="NMM43546.1"/>
    </source>
</evidence>
<dbReference type="PANTHER" id="PTHR36302:SF1">
    <property type="entry name" value="COPPER CHAPERONE PCU(A)C"/>
    <property type="match status" value="1"/>
</dbReference>
<keyword evidence="1" id="KW-0732">Signal</keyword>
<gene>
    <name evidence="2" type="ORF">HH303_03590</name>
</gene>
<keyword evidence="3" id="KW-1185">Reference proteome</keyword>
<evidence type="ECO:0000313" key="3">
    <source>
        <dbReference type="Proteomes" id="UP000539372"/>
    </source>
</evidence>